<evidence type="ECO:0000256" key="1">
    <source>
        <dbReference type="SAM" id="Phobius"/>
    </source>
</evidence>
<gene>
    <name evidence="2" type="ordered locus">Pisl_0468</name>
</gene>
<proteinExistence type="predicted"/>
<keyword evidence="1" id="KW-0812">Transmembrane</keyword>
<dbReference type="eggNOG" id="arCOG05661">
    <property type="taxonomic scope" value="Archaea"/>
</dbReference>
<keyword evidence="1" id="KW-0472">Membrane</keyword>
<reference evidence="2" key="1">
    <citation type="submission" date="2006-12" db="EMBL/GenBank/DDBJ databases">
        <title>Complete sequence of Pyrobaculum islandicum DSM 4184.</title>
        <authorList>
            <person name="Copeland A."/>
            <person name="Lucas S."/>
            <person name="Lapidus A."/>
            <person name="Barry K."/>
            <person name="Detter J.C."/>
            <person name="Glavina del Rio T."/>
            <person name="Dalin E."/>
            <person name="Tice H."/>
            <person name="Pitluck S."/>
            <person name="Meincke L."/>
            <person name="Brettin T."/>
            <person name="Bruce D."/>
            <person name="Han C."/>
            <person name="Tapia R."/>
            <person name="Gilna P."/>
            <person name="Schmutz J."/>
            <person name="Larimer F."/>
            <person name="Land M."/>
            <person name="Hauser L."/>
            <person name="Kyrpides N."/>
            <person name="Mikhailova N."/>
            <person name="Cozen A.E."/>
            <person name="Fitz-Gibbon S.T."/>
            <person name="House C.H."/>
            <person name="Saltikov C."/>
            <person name="Lowe T."/>
            <person name="Richardson P."/>
        </authorList>
    </citation>
    <scope>NUCLEOTIDE SEQUENCE [LARGE SCALE GENOMIC DNA]</scope>
    <source>
        <strain evidence="2">DSM 4184</strain>
    </source>
</reference>
<dbReference type="EMBL" id="CP000504">
    <property type="protein sequence ID" value="ABL87646.1"/>
    <property type="molecule type" value="Genomic_DNA"/>
</dbReference>
<dbReference type="HOGENOM" id="CLU_166571_1_0_2"/>
<protein>
    <submittedName>
        <fullName evidence="2">Uncharacterized protein</fullName>
    </submittedName>
</protein>
<keyword evidence="1" id="KW-1133">Transmembrane helix</keyword>
<evidence type="ECO:0000313" key="2">
    <source>
        <dbReference type="EMBL" id="ABL87646.1"/>
    </source>
</evidence>
<dbReference type="OrthoDB" id="28328at2157"/>
<dbReference type="RefSeq" id="WP_011762223.1">
    <property type="nucleotide sequence ID" value="NC_008701.1"/>
</dbReference>
<sequence>MTQIVGLLGLLLIASAWAVNIARKSPPPPLDLTLLYLLGSVVLTVYALILGDIIFTVLNAVSSMLSLINLLRALRIKNQG</sequence>
<organism evidence="2 3">
    <name type="scientific">Pyrobaculum islandicum (strain DSM 4184 / JCM 9189 / GEO3)</name>
    <dbReference type="NCBI Taxonomy" id="384616"/>
    <lineage>
        <taxon>Archaea</taxon>
        <taxon>Thermoproteota</taxon>
        <taxon>Thermoprotei</taxon>
        <taxon>Thermoproteales</taxon>
        <taxon>Thermoproteaceae</taxon>
        <taxon>Pyrobaculum</taxon>
    </lineage>
</organism>
<dbReference type="GeneID" id="4617401"/>
<dbReference type="AlphaFoldDB" id="A1RRR4"/>
<name>A1RRR4_PYRIL</name>
<dbReference type="Proteomes" id="UP000002595">
    <property type="component" value="Chromosome"/>
</dbReference>
<dbReference type="STRING" id="384616.Pisl_0468"/>
<feature type="transmembrane region" description="Helical" evidence="1">
    <location>
        <begin position="34"/>
        <end position="67"/>
    </location>
</feature>
<dbReference type="KEGG" id="pis:Pisl_0468"/>
<keyword evidence="3" id="KW-1185">Reference proteome</keyword>
<accession>A1RRR4</accession>
<evidence type="ECO:0000313" key="3">
    <source>
        <dbReference type="Proteomes" id="UP000002595"/>
    </source>
</evidence>